<dbReference type="InterPro" id="IPR050400">
    <property type="entry name" value="Bact_Cytoskel_RodZ"/>
</dbReference>
<evidence type="ECO:0000259" key="2">
    <source>
        <dbReference type="SMART" id="SM00530"/>
    </source>
</evidence>
<dbReference type="GO" id="GO:0003677">
    <property type="term" value="F:DNA binding"/>
    <property type="evidence" value="ECO:0007669"/>
    <property type="project" value="InterPro"/>
</dbReference>
<dbReference type="Pfam" id="PF13413">
    <property type="entry name" value="HTH_25"/>
    <property type="match status" value="1"/>
</dbReference>
<accession>A0A7W9TPD0</accession>
<feature type="domain" description="HTH cro/C1-type" evidence="2">
    <location>
        <begin position="26"/>
        <end position="87"/>
    </location>
</feature>
<dbReference type="InterPro" id="IPR001387">
    <property type="entry name" value="Cro/C1-type_HTH"/>
</dbReference>
<name>A0A7W9TPD0_CASDE</name>
<gene>
    <name evidence="3" type="ORF">HNR28_001926</name>
</gene>
<dbReference type="Gene3D" id="1.10.260.40">
    <property type="entry name" value="lambda repressor-like DNA-binding domains"/>
    <property type="match status" value="1"/>
</dbReference>
<dbReference type="SMART" id="SM00530">
    <property type="entry name" value="HTH_XRE"/>
    <property type="match status" value="1"/>
</dbReference>
<dbReference type="RefSeq" id="WP_043681913.1">
    <property type="nucleotide sequence ID" value="NZ_JACHIB010000010.1"/>
</dbReference>
<dbReference type="PANTHER" id="PTHR34475">
    <property type="match status" value="1"/>
</dbReference>
<protein>
    <submittedName>
        <fullName evidence="3">Cytoskeletal protein RodZ</fullName>
    </submittedName>
</protein>
<evidence type="ECO:0000313" key="4">
    <source>
        <dbReference type="Proteomes" id="UP000541136"/>
    </source>
</evidence>
<sequence>MSETPLDGLPRQETSPGQEALTLGDALKAMREARGLSLSEVSARIKYSSVQLGYLEAGDWPRLPDGVPLRGLVRNYARFLGTDVDAALKLLDDAVGPTGPRPAVTTLGARRVLQQADMTPKGEPAHRTWAWLLLILVLFCVVGVYAVNRGWVPDEWLVFDWLRALRR</sequence>
<keyword evidence="1" id="KW-0812">Transmembrane</keyword>
<reference evidence="3 4" key="1">
    <citation type="submission" date="2020-08" db="EMBL/GenBank/DDBJ databases">
        <title>Genomic Encyclopedia of Type Strains, Phase IV (KMG-IV): sequencing the most valuable type-strain genomes for metagenomic binning, comparative biology and taxonomic classification.</title>
        <authorList>
            <person name="Goeker M."/>
        </authorList>
    </citation>
    <scope>NUCLEOTIDE SEQUENCE [LARGE SCALE GENOMIC DNA]</scope>
    <source>
        <strain evidence="3 4">DSM 12141</strain>
    </source>
</reference>
<keyword evidence="1" id="KW-0472">Membrane</keyword>
<proteinExistence type="predicted"/>
<dbReference type="AlphaFoldDB" id="A0A7W9TPD0"/>
<keyword evidence="1" id="KW-1133">Transmembrane helix</keyword>
<evidence type="ECO:0000256" key="1">
    <source>
        <dbReference type="SAM" id="Phobius"/>
    </source>
</evidence>
<feature type="transmembrane region" description="Helical" evidence="1">
    <location>
        <begin position="128"/>
        <end position="147"/>
    </location>
</feature>
<dbReference type="InterPro" id="IPR010982">
    <property type="entry name" value="Lambda_DNA-bd_dom_sf"/>
</dbReference>
<comment type="caution">
    <text evidence="3">The sequence shown here is derived from an EMBL/GenBank/DDBJ whole genome shotgun (WGS) entry which is preliminary data.</text>
</comment>
<dbReference type="CDD" id="cd00093">
    <property type="entry name" value="HTH_XRE"/>
    <property type="match status" value="1"/>
</dbReference>
<dbReference type="PANTHER" id="PTHR34475:SF1">
    <property type="entry name" value="CYTOSKELETON PROTEIN RODZ"/>
    <property type="match status" value="1"/>
</dbReference>
<evidence type="ECO:0000313" key="3">
    <source>
        <dbReference type="EMBL" id="MBB6083881.1"/>
    </source>
</evidence>
<dbReference type="SUPFAM" id="SSF47413">
    <property type="entry name" value="lambda repressor-like DNA-binding domains"/>
    <property type="match status" value="1"/>
</dbReference>
<organism evidence="3 4">
    <name type="scientific">Castellaniella defragrans</name>
    <name type="common">Alcaligenes defragrans</name>
    <dbReference type="NCBI Taxonomy" id="75697"/>
    <lineage>
        <taxon>Bacteria</taxon>
        <taxon>Pseudomonadati</taxon>
        <taxon>Pseudomonadota</taxon>
        <taxon>Betaproteobacteria</taxon>
        <taxon>Burkholderiales</taxon>
        <taxon>Alcaligenaceae</taxon>
        <taxon>Castellaniella</taxon>
    </lineage>
</organism>
<dbReference type="Proteomes" id="UP000541136">
    <property type="component" value="Unassembled WGS sequence"/>
</dbReference>
<dbReference type="EMBL" id="JACHIB010000010">
    <property type="protein sequence ID" value="MBB6083881.1"/>
    <property type="molecule type" value="Genomic_DNA"/>
</dbReference>